<dbReference type="AlphaFoldDB" id="A0A9P1IBR1"/>
<accession>A0A9P1IBR1</accession>
<keyword evidence="3" id="KW-1185">Reference proteome</keyword>
<feature type="signal peptide" evidence="1">
    <location>
        <begin position="1"/>
        <end position="16"/>
    </location>
</feature>
<evidence type="ECO:0000313" key="2">
    <source>
        <dbReference type="EMBL" id="CAI5441918.1"/>
    </source>
</evidence>
<gene>
    <name evidence="2" type="ORF">CAMP_LOCUS4555</name>
</gene>
<keyword evidence="1" id="KW-0732">Signal</keyword>
<dbReference type="Proteomes" id="UP001152747">
    <property type="component" value="Unassembled WGS sequence"/>
</dbReference>
<name>A0A9P1IBR1_9PELO</name>
<reference evidence="2" key="1">
    <citation type="submission" date="2022-11" db="EMBL/GenBank/DDBJ databases">
        <authorList>
            <person name="Kikuchi T."/>
        </authorList>
    </citation>
    <scope>NUCLEOTIDE SEQUENCE</scope>
    <source>
        <strain evidence="2">PS1010</strain>
    </source>
</reference>
<comment type="caution">
    <text evidence="2">The sequence shown here is derived from an EMBL/GenBank/DDBJ whole genome shotgun (WGS) entry which is preliminary data.</text>
</comment>
<evidence type="ECO:0000256" key="1">
    <source>
        <dbReference type="SAM" id="SignalP"/>
    </source>
</evidence>
<organism evidence="2 3">
    <name type="scientific">Caenorhabditis angaria</name>
    <dbReference type="NCBI Taxonomy" id="860376"/>
    <lineage>
        <taxon>Eukaryota</taxon>
        <taxon>Metazoa</taxon>
        <taxon>Ecdysozoa</taxon>
        <taxon>Nematoda</taxon>
        <taxon>Chromadorea</taxon>
        <taxon>Rhabditida</taxon>
        <taxon>Rhabditina</taxon>
        <taxon>Rhabditomorpha</taxon>
        <taxon>Rhabditoidea</taxon>
        <taxon>Rhabditidae</taxon>
        <taxon>Peloderinae</taxon>
        <taxon>Caenorhabditis</taxon>
    </lineage>
</organism>
<evidence type="ECO:0000313" key="3">
    <source>
        <dbReference type="Proteomes" id="UP001152747"/>
    </source>
</evidence>
<protein>
    <submittedName>
        <fullName evidence="2">Uncharacterized protein</fullName>
    </submittedName>
</protein>
<dbReference type="EMBL" id="CANHGI010000002">
    <property type="protein sequence ID" value="CAI5441918.1"/>
    <property type="molecule type" value="Genomic_DNA"/>
</dbReference>
<sequence length="199" mass="22206">MKWIILVLFLIPLVFGDEQDWIELSKKKKKNSTTVYDSGEKTLTHGKLDSKKNPLHKVCNPCQKGSAVLTILTKNKYTKQALVSVCTIVVGRILPIPTVPHILCGAGIDLLAVYLQRTPPVLVCGRVWLCYGNGILSKLANSTATPDEKSKEKFFTEVDGYLGTSPDSETVDLVAEYYINFIQTSLNIDRLDQLDFENE</sequence>
<feature type="chain" id="PRO_5040358227" evidence="1">
    <location>
        <begin position="17"/>
        <end position="199"/>
    </location>
</feature>
<proteinExistence type="predicted"/>